<accession>A0A7Z1S0X5</accession>
<dbReference type="RefSeq" id="WP_102332413.1">
    <property type="nucleotide sequence ID" value="NZ_CP170595.1"/>
</dbReference>
<comment type="caution">
    <text evidence="1">The sequence shown here is derived from an EMBL/GenBank/DDBJ whole genome shotgun (WGS) entry which is preliminary data.</text>
</comment>
<name>A0A7Z1S0X5_9VIBR</name>
<reference evidence="1" key="1">
    <citation type="submission" date="2016-07" db="EMBL/GenBank/DDBJ databases">
        <authorList>
            <person name="Kauffman K."/>
            <person name="Arevalo P."/>
            <person name="Polz M.F."/>
        </authorList>
    </citation>
    <scope>NUCLEOTIDE SEQUENCE</scope>
    <source>
        <strain evidence="1">10N.222.46.E12</strain>
    </source>
</reference>
<dbReference type="EMBL" id="MDBS01000061">
    <property type="protein sequence ID" value="PMP24871.1"/>
    <property type="molecule type" value="Genomic_DNA"/>
</dbReference>
<dbReference type="AlphaFoldDB" id="A0A7Z1S0X5"/>
<evidence type="ECO:0000313" key="1">
    <source>
        <dbReference type="EMBL" id="PMP24871.1"/>
    </source>
</evidence>
<proteinExistence type="predicted"/>
<organism evidence="1">
    <name type="scientific">Vibrio cyclitrophicus</name>
    <dbReference type="NCBI Taxonomy" id="47951"/>
    <lineage>
        <taxon>Bacteria</taxon>
        <taxon>Pseudomonadati</taxon>
        <taxon>Pseudomonadota</taxon>
        <taxon>Gammaproteobacteria</taxon>
        <taxon>Vibrionales</taxon>
        <taxon>Vibrionaceae</taxon>
        <taxon>Vibrio</taxon>
    </lineage>
</organism>
<reference evidence="1" key="2">
    <citation type="journal article" date="2018" name="Nature">
        <title>A major lineage of non-tailed dsDNA viruses as unrecognized killers of marine bacteria.</title>
        <authorList>
            <person name="Kauffman K.M."/>
            <person name="Hussain F.A."/>
            <person name="Yang J."/>
            <person name="Arevalo P."/>
            <person name="Brown J.M."/>
            <person name="Chang W.K."/>
            <person name="VanInsberghe D."/>
            <person name="Elsherbini J."/>
            <person name="Sharma R.S."/>
            <person name="Cutler M.B."/>
            <person name="Kelly L."/>
            <person name="Polz M.F."/>
        </authorList>
    </citation>
    <scope>NUCLEOTIDE SEQUENCE</scope>
    <source>
        <strain evidence="1">10N.222.46.E12</strain>
    </source>
</reference>
<protein>
    <submittedName>
        <fullName evidence="1">Uncharacterized protein</fullName>
    </submittedName>
</protein>
<gene>
    <name evidence="1" type="ORF">BCS90_24925</name>
</gene>
<sequence length="62" mass="7522">MYSLLLLALTGFALTLIRHILFKRALYKLKQDMQLHKKEHGNDEALWTLFNSRTEKMLRFWQ</sequence>